<evidence type="ECO:0000313" key="6">
    <source>
        <dbReference type="EMBL" id="KXZ59837.1"/>
    </source>
</evidence>
<name>A0A150HCG4_9MICO</name>
<evidence type="ECO:0000256" key="2">
    <source>
        <dbReference type="ARBA" id="ARBA00023141"/>
    </source>
</evidence>
<dbReference type="PANTHER" id="PTHR43699:SF1">
    <property type="entry name" value="3-DEHYDROQUINATE DEHYDRATASE"/>
    <property type="match status" value="1"/>
</dbReference>
<feature type="active site" description="Schiff-base intermediate with substrate" evidence="5">
    <location>
        <position position="188"/>
    </location>
</feature>
<dbReference type="GO" id="GO:0046279">
    <property type="term" value="P:3,4-dihydroxybenzoate biosynthetic process"/>
    <property type="evidence" value="ECO:0007669"/>
    <property type="project" value="TreeGrafter"/>
</dbReference>
<dbReference type="HAMAP" id="MF_00214">
    <property type="entry name" value="AroD"/>
    <property type="match status" value="1"/>
</dbReference>
<protein>
    <recommendedName>
        <fullName evidence="5">3-dehydroquinate dehydratase</fullName>
        <shortName evidence="5">3-dehydroquinase</shortName>
        <ecNumber evidence="5">4.2.1.10</ecNumber>
    </recommendedName>
    <alternativeName>
        <fullName evidence="5">Type I DHQase</fullName>
    </alternativeName>
    <alternativeName>
        <fullName evidence="5">Type I dehydroquinase</fullName>
        <shortName evidence="5">DHQ1</shortName>
    </alternativeName>
</protein>
<comment type="caution">
    <text evidence="5">Lacks conserved residue(s) required for the propagation of feature annotation.</text>
</comment>
<feature type="binding site" evidence="5">
    <location>
        <position position="254"/>
    </location>
    <ligand>
        <name>3-dehydroquinate</name>
        <dbReference type="ChEBI" id="CHEBI:32364"/>
    </ligand>
</feature>
<organism evidence="6 7">
    <name type="scientific">Brevibacterium ravenspurgense</name>
    <dbReference type="NCBI Taxonomy" id="479117"/>
    <lineage>
        <taxon>Bacteria</taxon>
        <taxon>Bacillati</taxon>
        <taxon>Actinomycetota</taxon>
        <taxon>Actinomycetes</taxon>
        <taxon>Micrococcales</taxon>
        <taxon>Brevibacteriaceae</taxon>
        <taxon>Brevibacterium</taxon>
    </lineage>
</organism>
<reference evidence="6 7" key="1">
    <citation type="submission" date="2016-01" db="EMBL/GenBank/DDBJ databases">
        <title>Use of Whole Genome Sequencing to ascertain that Brevibacterium massiliense (Roux, Raoult 2009) is a later heterotypic synonym of Brevibacterium ravenspurgense (Mages 2008).</title>
        <authorList>
            <person name="Bernier A.-M."/>
            <person name="Burdz T."/>
            <person name="Huynh C."/>
            <person name="Pachecho A.L."/>
            <person name="Wiebe D."/>
            <person name="Bonner C."/>
            <person name="Bernard K."/>
        </authorList>
    </citation>
    <scope>NUCLEOTIDE SEQUENCE [LARGE SCALE GENOMIC DNA]</scope>
    <source>
        <strain evidence="6 7">CCUG56047</strain>
    </source>
</reference>
<evidence type="ECO:0000256" key="1">
    <source>
        <dbReference type="ARBA" id="ARBA00001864"/>
    </source>
</evidence>
<evidence type="ECO:0000256" key="4">
    <source>
        <dbReference type="ARBA" id="ARBA00023270"/>
    </source>
</evidence>
<comment type="similarity">
    <text evidence="5">Belongs to the type-I 3-dehydroquinase family.</text>
</comment>
<dbReference type="GO" id="GO:0003855">
    <property type="term" value="F:3-dehydroquinate dehydratase activity"/>
    <property type="evidence" value="ECO:0007669"/>
    <property type="project" value="UniProtKB-UniRule"/>
</dbReference>
<dbReference type="InterPro" id="IPR018508">
    <property type="entry name" value="3-dehydroquinate_DH_AS"/>
</dbReference>
<dbReference type="PANTHER" id="PTHR43699">
    <property type="entry name" value="3-DEHYDROQUINATE DEHYDRATASE"/>
    <property type="match status" value="1"/>
</dbReference>
<feature type="active site" description="Proton donor/acceptor" evidence="5">
    <location>
        <position position="161"/>
    </location>
</feature>
<comment type="pathway">
    <text evidence="5">Metabolic intermediate biosynthesis; chorismate biosynthesis; chorismate from D-erythrose 4-phosphate and phosphoenolpyruvate: step 3/7.</text>
</comment>
<feature type="binding site" evidence="5">
    <location>
        <position position="250"/>
    </location>
    <ligand>
        <name>3-dehydroquinate</name>
        <dbReference type="ChEBI" id="CHEBI:32364"/>
    </ligand>
</feature>
<dbReference type="SUPFAM" id="SSF51569">
    <property type="entry name" value="Aldolase"/>
    <property type="match status" value="1"/>
</dbReference>
<dbReference type="EMBL" id="LQQC01000001">
    <property type="protein sequence ID" value="KXZ59837.1"/>
    <property type="molecule type" value="Genomic_DNA"/>
</dbReference>
<feature type="binding site" evidence="5">
    <location>
        <position position="230"/>
    </location>
    <ligand>
        <name>3-dehydroquinate</name>
        <dbReference type="ChEBI" id="CHEBI:32364"/>
    </ligand>
</feature>
<dbReference type="GO" id="GO:0009073">
    <property type="term" value="P:aromatic amino acid family biosynthetic process"/>
    <property type="evidence" value="ECO:0007669"/>
    <property type="project" value="UniProtKB-KW"/>
</dbReference>
<dbReference type="EC" id="4.2.1.10" evidence="5"/>
<dbReference type="InterPro" id="IPR013785">
    <property type="entry name" value="Aldolase_TIM"/>
</dbReference>
<evidence type="ECO:0000256" key="3">
    <source>
        <dbReference type="ARBA" id="ARBA00023239"/>
    </source>
</evidence>
<evidence type="ECO:0000313" key="7">
    <source>
        <dbReference type="Proteomes" id="UP000243589"/>
    </source>
</evidence>
<keyword evidence="4 5" id="KW-0704">Schiff base</keyword>
<dbReference type="RefSeq" id="WP_062019299.1">
    <property type="nucleotide sequence ID" value="NZ_LQQC01000001.1"/>
</dbReference>
<dbReference type="NCBIfam" id="TIGR01093">
    <property type="entry name" value="aroD"/>
    <property type="match status" value="1"/>
</dbReference>
<dbReference type="InterPro" id="IPR050146">
    <property type="entry name" value="Type-I_3-dehydroquinase"/>
</dbReference>
<keyword evidence="7" id="KW-1185">Reference proteome</keyword>
<proteinExistence type="inferred from homology"/>
<feature type="binding site" evidence="5">
    <location>
        <begin position="50"/>
        <end position="52"/>
    </location>
    <ligand>
        <name>3-dehydroquinate</name>
        <dbReference type="ChEBI" id="CHEBI:32364"/>
    </ligand>
</feature>
<dbReference type="Gene3D" id="3.20.20.70">
    <property type="entry name" value="Aldolase class I"/>
    <property type="match status" value="1"/>
</dbReference>
<dbReference type="AlphaFoldDB" id="A0A150HCG4"/>
<sequence>MLSLPFIASTPQNIKRPKVIVPFAPRTLDEARAAGEWAARARKAGADAMEWRVDALADSVDLLDADGPAAQALEEAQLAIQDQRELPVLITVRTAAEGGQADLDDAAYAKVVSGLIRRTQLTPPLGTQPRIAVDVEVDREPAAQLCKQAGELGVPVVASHHDFDRTPDTRILLAKIRDMLLMGADAAKIAVMPKEPSDVSRLLEACASAVEVAEVPVIAISMGPLGRSTRVFGGDFGSAATFATLGDEPTAPGQIPVEKLRSVWTELY</sequence>
<dbReference type="GO" id="GO:0009423">
    <property type="term" value="P:chorismate biosynthetic process"/>
    <property type="evidence" value="ECO:0007669"/>
    <property type="project" value="UniProtKB-UniRule"/>
</dbReference>
<comment type="function">
    <text evidence="5">Involved in the third step of the chorismate pathway, which leads to the biosynthesis of aromatic amino acids. Catalyzes the cis-dehydration of 3-dehydroquinate (DHQ) and introduces the first double bond of the aromatic ring to yield 3-dehydroshikimate.</text>
</comment>
<feature type="binding site" evidence="5">
    <location>
        <position position="93"/>
    </location>
    <ligand>
        <name>3-dehydroquinate</name>
        <dbReference type="ChEBI" id="CHEBI:32364"/>
    </ligand>
</feature>
<dbReference type="Pfam" id="PF01487">
    <property type="entry name" value="DHquinase_I"/>
    <property type="match status" value="1"/>
</dbReference>
<comment type="caution">
    <text evidence="6">The sequence shown here is derived from an EMBL/GenBank/DDBJ whole genome shotgun (WGS) entry which is preliminary data.</text>
</comment>
<keyword evidence="5" id="KW-0028">Amino-acid biosynthesis</keyword>
<keyword evidence="2 5" id="KW-0057">Aromatic amino acid biosynthesis</keyword>
<dbReference type="UniPathway" id="UPA00053">
    <property type="reaction ID" value="UER00086"/>
</dbReference>
<comment type="catalytic activity">
    <reaction evidence="1 5">
        <text>3-dehydroquinate = 3-dehydroshikimate + H2O</text>
        <dbReference type="Rhea" id="RHEA:21096"/>
        <dbReference type="ChEBI" id="CHEBI:15377"/>
        <dbReference type="ChEBI" id="CHEBI:16630"/>
        <dbReference type="ChEBI" id="CHEBI:32364"/>
        <dbReference type="EC" id="4.2.1.10"/>
    </reaction>
</comment>
<keyword evidence="3 5" id="KW-0456">Lyase</keyword>
<accession>A0A150HCG4</accession>
<dbReference type="GO" id="GO:0008652">
    <property type="term" value="P:amino acid biosynthetic process"/>
    <property type="evidence" value="ECO:0007669"/>
    <property type="project" value="UniProtKB-KW"/>
</dbReference>
<dbReference type="FunFam" id="3.20.20.70:FF:000047">
    <property type="entry name" value="3-dehydroquinate dehydratase"/>
    <property type="match status" value="1"/>
</dbReference>
<dbReference type="PATRIC" id="fig|479117.4.peg.52"/>
<comment type="subunit">
    <text evidence="5">Homodimer.</text>
</comment>
<dbReference type="Proteomes" id="UP000243589">
    <property type="component" value="Unassembled WGS sequence"/>
</dbReference>
<gene>
    <name evidence="6" type="primary">quiB</name>
    <name evidence="5" type="synonym">aroD</name>
    <name evidence="6" type="ORF">Bravens_00052</name>
</gene>
<dbReference type="PROSITE" id="PS01028">
    <property type="entry name" value="DEHYDROQUINASE_I"/>
    <property type="match status" value="1"/>
</dbReference>
<dbReference type="CDD" id="cd00502">
    <property type="entry name" value="DHQase_I"/>
    <property type="match status" value="1"/>
</dbReference>
<evidence type="ECO:0000256" key="5">
    <source>
        <dbReference type="HAMAP-Rule" id="MF_00214"/>
    </source>
</evidence>
<dbReference type="InterPro" id="IPR001381">
    <property type="entry name" value="DHquinase_I"/>
</dbReference>